<dbReference type="OrthoDB" id="2882534at2"/>
<proteinExistence type="predicted"/>
<reference evidence="1 2" key="1">
    <citation type="submission" date="2018-10" db="EMBL/GenBank/DDBJ databases">
        <title>Oceanobacillus sp. YLB-02 draft genome.</title>
        <authorList>
            <person name="Yu L."/>
        </authorList>
    </citation>
    <scope>NUCLEOTIDE SEQUENCE [LARGE SCALE GENOMIC DNA]</scope>
    <source>
        <strain evidence="1 2">YLB-02</strain>
    </source>
</reference>
<sequence>MIKDRRINKPSHIKALMQEQINILRRDDDLEPIAKAKAIAYLSSISLSAYKEGETARRLDEIEQRLEGYKNE</sequence>
<dbReference type="Proteomes" id="UP000270219">
    <property type="component" value="Unassembled WGS sequence"/>
</dbReference>
<organism evidence="1 2">
    <name type="scientific">Oceanobacillus piezotolerans</name>
    <dbReference type="NCBI Taxonomy" id="2448030"/>
    <lineage>
        <taxon>Bacteria</taxon>
        <taxon>Bacillati</taxon>
        <taxon>Bacillota</taxon>
        <taxon>Bacilli</taxon>
        <taxon>Bacillales</taxon>
        <taxon>Bacillaceae</taxon>
        <taxon>Oceanobacillus</taxon>
    </lineage>
</organism>
<gene>
    <name evidence="1" type="ORF">D8M04_00690</name>
</gene>
<dbReference type="RefSeq" id="WP_121520399.1">
    <property type="nucleotide sequence ID" value="NZ_RCHR01000001.1"/>
</dbReference>
<name>A0A498DLB5_9BACI</name>
<comment type="caution">
    <text evidence="1">The sequence shown here is derived from an EMBL/GenBank/DDBJ whole genome shotgun (WGS) entry which is preliminary data.</text>
</comment>
<protein>
    <submittedName>
        <fullName evidence="1">Uncharacterized protein</fullName>
    </submittedName>
</protein>
<keyword evidence="2" id="KW-1185">Reference proteome</keyword>
<evidence type="ECO:0000313" key="1">
    <source>
        <dbReference type="EMBL" id="RLL47830.1"/>
    </source>
</evidence>
<dbReference type="AlphaFoldDB" id="A0A498DLB5"/>
<dbReference type="EMBL" id="RCHR01000001">
    <property type="protein sequence ID" value="RLL47830.1"/>
    <property type="molecule type" value="Genomic_DNA"/>
</dbReference>
<evidence type="ECO:0000313" key="2">
    <source>
        <dbReference type="Proteomes" id="UP000270219"/>
    </source>
</evidence>
<accession>A0A498DLB5</accession>